<dbReference type="EMBL" id="JABFAJ010000019">
    <property type="protein sequence ID" value="NNU27968.1"/>
    <property type="molecule type" value="Genomic_DNA"/>
</dbReference>
<reference evidence="2 3" key="1">
    <citation type="submission" date="2020-05" db="EMBL/GenBank/DDBJ databases">
        <title>Genome sequence of Isoptericola sp. JC619 isolated from Chilika lagoon, India.</title>
        <authorList>
            <person name="Kumar D."/>
            <person name="Appam K."/>
            <person name="Gandham S."/>
            <person name="Uppada J."/>
            <person name="Sasikala C."/>
            <person name="Venkata Ramana C."/>
        </authorList>
    </citation>
    <scope>NUCLEOTIDE SEQUENCE [LARGE SCALE GENOMIC DNA]</scope>
    <source>
        <strain evidence="2 3">JC619</strain>
    </source>
</reference>
<proteinExistence type="predicted"/>
<feature type="domain" description="DUF4145" evidence="1">
    <location>
        <begin position="71"/>
        <end position="155"/>
    </location>
</feature>
<protein>
    <submittedName>
        <fullName evidence="2">DUF4145 domain-containing protein</fullName>
    </submittedName>
</protein>
<dbReference type="AlphaFoldDB" id="A0A849K3T5"/>
<evidence type="ECO:0000313" key="2">
    <source>
        <dbReference type="EMBL" id="NNU27968.1"/>
    </source>
</evidence>
<organism evidence="2 3">
    <name type="scientific">Isoptericola sediminis</name>
    <dbReference type="NCBI Taxonomy" id="2733572"/>
    <lineage>
        <taxon>Bacteria</taxon>
        <taxon>Bacillati</taxon>
        <taxon>Actinomycetota</taxon>
        <taxon>Actinomycetes</taxon>
        <taxon>Micrococcales</taxon>
        <taxon>Promicromonosporaceae</taxon>
        <taxon>Isoptericola</taxon>
    </lineage>
</organism>
<dbReference type="InterPro" id="IPR025285">
    <property type="entry name" value="DUF4145"/>
</dbReference>
<gene>
    <name evidence="2" type="ORF">HLI28_10490</name>
</gene>
<dbReference type="Pfam" id="PF13643">
    <property type="entry name" value="DUF4145"/>
    <property type="match status" value="1"/>
</dbReference>
<keyword evidence="3" id="KW-1185">Reference proteome</keyword>
<evidence type="ECO:0000313" key="3">
    <source>
        <dbReference type="Proteomes" id="UP000557204"/>
    </source>
</evidence>
<name>A0A849K3T5_9MICO</name>
<dbReference type="RefSeq" id="WP_171247472.1">
    <property type="nucleotide sequence ID" value="NZ_JABFAJ010000019.1"/>
</dbReference>
<sequence length="188" mass="20800">MVLRRGRGSAADLHERVDVLTCNGCTDRTVVVTERYGHMERNLQHVYPPPGAGVLDPQVPLAVASAYDEGMRCLSIGANRAAAVMFRSALHLFIKDKGDDEAKNERHLKPALKHMKSSGKLHEGLWDWADHLNQLGNEGAHPEDYDEVTAAEASGLGRFVRQLIHLTYEMPAQLKRDQGIPLDGENEA</sequence>
<evidence type="ECO:0000259" key="1">
    <source>
        <dbReference type="Pfam" id="PF13643"/>
    </source>
</evidence>
<accession>A0A849K3T5</accession>
<comment type="caution">
    <text evidence="2">The sequence shown here is derived from an EMBL/GenBank/DDBJ whole genome shotgun (WGS) entry which is preliminary data.</text>
</comment>
<dbReference type="Proteomes" id="UP000557204">
    <property type="component" value="Unassembled WGS sequence"/>
</dbReference>